<feature type="region of interest" description="Disordered" evidence="1">
    <location>
        <begin position="121"/>
        <end position="177"/>
    </location>
</feature>
<evidence type="ECO:0000313" key="2">
    <source>
        <dbReference type="EMBL" id="KAA1076425.1"/>
    </source>
</evidence>
<proteinExistence type="predicted"/>
<evidence type="ECO:0000313" key="5">
    <source>
        <dbReference type="Proteomes" id="UP000325313"/>
    </source>
</evidence>
<accession>A0A5B0SGE3</accession>
<feature type="compositionally biased region" description="Polar residues" evidence="1">
    <location>
        <begin position="73"/>
        <end position="85"/>
    </location>
</feature>
<name>A0A5B0SGE3_PUCGR</name>
<reference evidence="4 5" key="1">
    <citation type="submission" date="2019-05" db="EMBL/GenBank/DDBJ databases">
        <title>Emergence of the Ug99 lineage of the wheat stem rust pathogen through somatic hybridization.</title>
        <authorList>
            <person name="Li F."/>
            <person name="Upadhyaya N.M."/>
            <person name="Sperschneider J."/>
            <person name="Matny O."/>
            <person name="Nguyen-Phuc H."/>
            <person name="Mago R."/>
            <person name="Raley C."/>
            <person name="Miller M.E."/>
            <person name="Silverstein K.A.T."/>
            <person name="Henningsen E."/>
            <person name="Hirsch C.D."/>
            <person name="Visser B."/>
            <person name="Pretorius Z.A."/>
            <person name="Steffenson B.J."/>
            <person name="Schwessinger B."/>
            <person name="Dodds P.N."/>
            <person name="Figueroa M."/>
        </authorList>
    </citation>
    <scope>NUCLEOTIDE SEQUENCE [LARGE SCALE GENOMIC DNA]</scope>
    <source>
        <strain evidence="2">21-0</strain>
        <strain evidence="3 5">Ug99</strain>
    </source>
</reference>
<feature type="compositionally biased region" description="Basic and acidic residues" evidence="1">
    <location>
        <begin position="160"/>
        <end position="173"/>
    </location>
</feature>
<dbReference type="Proteomes" id="UP000325313">
    <property type="component" value="Unassembled WGS sequence"/>
</dbReference>
<sequence>MEHHNQSTGNLLSADGLLQHSYRPLSNSTDRWNRGTNGMGHHLQERFEDQQMRSSADRDRLSEGHNCGGSLTPALTTNARSVGSSTPLSVIPIDVGRPLIPPSSTNSSDHVNPFLASAATRKISSSTRKQNRTRAEIDTDKALTAANKAEKAQKAAQKLEAQRQKRSAKEARAALKGSVATPPTPRFVWSEEASLELLRFVKEAKDEHDDLSKRTAGFIAWTPYFLNRQADRGDYPLLNGIANDVILRRYQALMNLWKVGQL</sequence>
<keyword evidence="4" id="KW-1185">Reference proteome</keyword>
<evidence type="ECO:0000256" key="1">
    <source>
        <dbReference type="SAM" id="MobiDB-lite"/>
    </source>
</evidence>
<protein>
    <submittedName>
        <fullName evidence="3">Uncharacterized protein</fullName>
    </submittedName>
</protein>
<dbReference type="EMBL" id="VSWC01000145">
    <property type="protein sequence ID" value="KAA1076425.1"/>
    <property type="molecule type" value="Genomic_DNA"/>
</dbReference>
<feature type="compositionally biased region" description="Basic and acidic residues" evidence="1">
    <location>
        <begin position="42"/>
        <end position="63"/>
    </location>
</feature>
<dbReference type="EMBL" id="VDEP01000038">
    <property type="protein sequence ID" value="KAA1135534.1"/>
    <property type="molecule type" value="Genomic_DNA"/>
</dbReference>
<evidence type="ECO:0000313" key="4">
    <source>
        <dbReference type="Proteomes" id="UP000324748"/>
    </source>
</evidence>
<evidence type="ECO:0000313" key="3">
    <source>
        <dbReference type="EMBL" id="KAA1135534.1"/>
    </source>
</evidence>
<dbReference type="AlphaFoldDB" id="A0A5B0SGE3"/>
<organism evidence="3 5">
    <name type="scientific">Puccinia graminis f. sp. tritici</name>
    <dbReference type="NCBI Taxonomy" id="56615"/>
    <lineage>
        <taxon>Eukaryota</taxon>
        <taxon>Fungi</taxon>
        <taxon>Dikarya</taxon>
        <taxon>Basidiomycota</taxon>
        <taxon>Pucciniomycotina</taxon>
        <taxon>Pucciniomycetes</taxon>
        <taxon>Pucciniales</taxon>
        <taxon>Pucciniaceae</taxon>
        <taxon>Puccinia</taxon>
    </lineage>
</organism>
<dbReference type="OrthoDB" id="2507825at2759"/>
<feature type="region of interest" description="Disordered" evidence="1">
    <location>
        <begin position="26"/>
        <end position="85"/>
    </location>
</feature>
<comment type="caution">
    <text evidence="3">The sequence shown here is derived from an EMBL/GenBank/DDBJ whole genome shotgun (WGS) entry which is preliminary data.</text>
</comment>
<feature type="compositionally biased region" description="Polar residues" evidence="1">
    <location>
        <begin position="26"/>
        <end position="36"/>
    </location>
</feature>
<gene>
    <name evidence="2" type="ORF">PGT21_006802</name>
    <name evidence="3" type="ORF">PGTUg99_014651</name>
</gene>
<dbReference type="Proteomes" id="UP000324748">
    <property type="component" value="Unassembled WGS sequence"/>
</dbReference>